<dbReference type="Pfam" id="PF13687">
    <property type="entry name" value="DUF4153"/>
    <property type="match status" value="1"/>
</dbReference>
<proteinExistence type="predicted"/>
<comment type="caution">
    <text evidence="2">The sequence shown here is derived from an EMBL/GenBank/DDBJ whole genome shotgun (WGS) entry which is preliminary data.</text>
</comment>
<evidence type="ECO:0000313" key="2">
    <source>
        <dbReference type="EMBL" id="MCD3194452.1"/>
    </source>
</evidence>
<dbReference type="InterPro" id="IPR025291">
    <property type="entry name" value="DUF4153"/>
</dbReference>
<dbReference type="RefSeq" id="WP_120362026.1">
    <property type="nucleotide sequence ID" value="NZ_JAAMYB010000002.1"/>
</dbReference>
<evidence type="ECO:0000313" key="3">
    <source>
        <dbReference type="Proteomes" id="UP000813637"/>
    </source>
</evidence>
<keyword evidence="1" id="KW-1133">Transmembrane helix</keyword>
<feature type="transmembrane region" description="Helical" evidence="1">
    <location>
        <begin position="42"/>
        <end position="59"/>
    </location>
</feature>
<reference evidence="2" key="2">
    <citation type="journal article" date="2021" name="Microorganisms">
        <title>Extensive Genome Exploration of Clostridium botulinum Group III Field Strains.</title>
        <authorList>
            <person name="Fillo S."/>
            <person name="Giordani F."/>
            <person name="Tonon E."/>
            <person name="Drigo I."/>
            <person name="Anselmo A."/>
            <person name="Fortunato A."/>
            <person name="Lista F."/>
            <person name="Bano L."/>
        </authorList>
    </citation>
    <scope>NUCLEOTIDE SEQUENCE</scope>
    <source>
        <strain evidence="2">IZSVe-TV_9877_3_12</strain>
    </source>
</reference>
<dbReference type="AlphaFoldDB" id="A0A9Q3V861"/>
<feature type="transmembrane region" description="Helical" evidence="1">
    <location>
        <begin position="204"/>
        <end position="225"/>
    </location>
</feature>
<protein>
    <submittedName>
        <fullName evidence="2">DUF4173 domain-containing protein</fullName>
    </submittedName>
</protein>
<name>A0A9Q3V861_CLOBO</name>
<feature type="transmembrane region" description="Helical" evidence="1">
    <location>
        <begin position="66"/>
        <end position="86"/>
    </location>
</feature>
<feature type="transmembrane region" description="Helical" evidence="1">
    <location>
        <begin position="356"/>
        <end position="379"/>
    </location>
</feature>
<keyword evidence="1" id="KW-0812">Transmembrane</keyword>
<feature type="transmembrane region" description="Helical" evidence="1">
    <location>
        <begin position="163"/>
        <end position="184"/>
    </location>
</feature>
<keyword evidence="1" id="KW-0472">Membrane</keyword>
<dbReference type="EMBL" id="JAAMYB010000002">
    <property type="protein sequence ID" value="MCD3194452.1"/>
    <property type="molecule type" value="Genomic_DNA"/>
</dbReference>
<dbReference type="Proteomes" id="UP000813637">
    <property type="component" value="Unassembled WGS sequence"/>
</dbReference>
<feature type="transmembrane region" description="Helical" evidence="1">
    <location>
        <begin position="245"/>
        <end position="264"/>
    </location>
</feature>
<gene>
    <name evidence="2" type="ORF">G8S53_03985</name>
</gene>
<feature type="transmembrane region" description="Helical" evidence="1">
    <location>
        <begin position="292"/>
        <end position="311"/>
    </location>
</feature>
<reference evidence="2" key="1">
    <citation type="submission" date="2020-02" db="EMBL/GenBank/DDBJ databases">
        <authorList>
            <person name="Fillo S."/>
            <person name="Giordani F."/>
            <person name="Tonon E."/>
            <person name="Drigo I."/>
            <person name="Anselmo A."/>
            <person name="Fortunato A."/>
            <person name="Bano L."/>
            <person name="Lista F."/>
        </authorList>
    </citation>
    <scope>NUCLEOTIDE SEQUENCE</scope>
    <source>
        <strain evidence="2">IZSVe-TV_9877_3_12</strain>
    </source>
</reference>
<feature type="transmembrane region" description="Helical" evidence="1">
    <location>
        <begin position="386"/>
        <end position="404"/>
    </location>
</feature>
<evidence type="ECO:0000256" key="1">
    <source>
        <dbReference type="SAM" id="Phobius"/>
    </source>
</evidence>
<feature type="transmembrane region" description="Helical" evidence="1">
    <location>
        <begin position="92"/>
        <end position="111"/>
    </location>
</feature>
<organism evidence="2 3">
    <name type="scientific">Clostridium botulinum C</name>
    <dbReference type="NCBI Taxonomy" id="36828"/>
    <lineage>
        <taxon>Bacteria</taxon>
        <taxon>Bacillati</taxon>
        <taxon>Bacillota</taxon>
        <taxon>Clostridia</taxon>
        <taxon>Eubacteriales</taxon>
        <taxon>Clostridiaceae</taxon>
        <taxon>Clostridium</taxon>
    </lineage>
</organism>
<sequence length="483" mass="55921">MKNNLEKCQLSQNEIQSKIKLLVLSIFIGFLFYQFGFNYAGISVFIFICILSLGFIIINKIKVVNYMGIFFMIIAIFLSISYGIYTNYIFRFLNKLFIPIALISSFLLITYENMELKFNTFITLVLDRVFGISIPNITNIPFLINCIIKKNNSDKKNGKMKSILIGLLISIPVLILLCIILANADSIFGHYINNIVFNINSQSIATVLCKLLTSIGISAFVFTLYDSFSTKLKKTKADNVNNIKINSIVVITILTMVSILYIIFTKIQVCYLYGRKDLPQGFTYSEYARSGFFQLVFIVLINVISIILIKKHTEYNNSTEDKILLSLYSLITILSFNMVFSAIYKMKLYIRVFGFTRLRILVSIFTIFLAFILIILLIFIWKNINLFKPIIICGAIIYVGVNFFNIDEFITKNNLNLLVHSKSIDRYYLSTLSFDNYKSMIKARKEGLISIEDYNLWIEINKKEIKHWYEYNYYSSKGNSIRK</sequence>
<dbReference type="GeneID" id="66319558"/>
<accession>A0A9Q3V861</accession>
<feature type="transmembrane region" description="Helical" evidence="1">
    <location>
        <begin position="323"/>
        <end position="344"/>
    </location>
</feature>